<comment type="caution">
    <text evidence="2">The sequence shown here is derived from an EMBL/GenBank/DDBJ whole genome shotgun (WGS) entry which is preliminary data.</text>
</comment>
<sequence length="612" mass="66914">MQGHVVLPEPFSQITDHLGTSTFFPALVKHIQNASPSLPIEPVILQSILLCLVAGDKHLILRTAEDDVGLVSRLAVKTLSTIFGRVTHRLRVKRTSESHYSVNPNAFLRTLFLPANNAASSSIYNSQDESSTLAGKKSKKRSKRITSRSRSRNASSRNRNAHRSVSYPNDLPQIKPSPSITPSDPFGDHHSPHSPPQRTSNPFTIGKSSFPSPMFIHSHSDPTPLRLRDLVNPQLPNALVISGLENASHLSQSALTSVLIERRVILEGSETGEASDSRRNSHLLDEPLFEEADGVWPLPDDFIVIYVCPLDEWERPPIQKSLLDRFAMSATVNLDPSVRAAATVIFRPLSFRNSPVLSPVPLSPASSYTPTSSPPYFSQPLPSRTWSPGLQAAINNAAPLLNTQFIKLLQLVYSRVHFAPTLNLYLADLMSAVRHHPQLEGRLLTANAMKDAIDLTRACRVLSGDPTGMELIQDLLADQIEDLDLQSRPNGDAATSALEDIGNGNVTILNPAPFVSGGGAEEDAGEDEHIPIPILEVSQADIGRIIPRVVSHRIRVRNGPQEEVLASAMFGATLPTSEEYSNLVRGRQTDRKGKGLRCTTVKDVLISILSEV</sequence>
<dbReference type="AlphaFoldDB" id="A0AAW0D283"/>
<accession>A0AAW0D283</accession>
<evidence type="ECO:0000313" key="2">
    <source>
        <dbReference type="EMBL" id="KAK7045613.1"/>
    </source>
</evidence>
<reference evidence="2 3" key="1">
    <citation type="submission" date="2024-01" db="EMBL/GenBank/DDBJ databases">
        <title>A draft genome for a cacao thread blight-causing isolate of Paramarasmius palmivorus.</title>
        <authorList>
            <person name="Baruah I.K."/>
            <person name="Bukari Y."/>
            <person name="Amoako-Attah I."/>
            <person name="Meinhardt L.W."/>
            <person name="Bailey B.A."/>
            <person name="Cohen S.P."/>
        </authorList>
    </citation>
    <scope>NUCLEOTIDE SEQUENCE [LARGE SCALE GENOMIC DNA]</scope>
    <source>
        <strain evidence="2 3">GH-12</strain>
    </source>
</reference>
<gene>
    <name evidence="2" type="ORF">VNI00_007446</name>
</gene>
<organism evidence="2 3">
    <name type="scientific">Paramarasmius palmivorus</name>
    <dbReference type="NCBI Taxonomy" id="297713"/>
    <lineage>
        <taxon>Eukaryota</taxon>
        <taxon>Fungi</taxon>
        <taxon>Dikarya</taxon>
        <taxon>Basidiomycota</taxon>
        <taxon>Agaricomycotina</taxon>
        <taxon>Agaricomycetes</taxon>
        <taxon>Agaricomycetidae</taxon>
        <taxon>Agaricales</taxon>
        <taxon>Marasmiineae</taxon>
        <taxon>Marasmiaceae</taxon>
        <taxon>Paramarasmius</taxon>
    </lineage>
</organism>
<evidence type="ECO:0000256" key="1">
    <source>
        <dbReference type="SAM" id="MobiDB-lite"/>
    </source>
</evidence>
<feature type="compositionally biased region" description="Basic residues" evidence="1">
    <location>
        <begin position="136"/>
        <end position="151"/>
    </location>
</feature>
<dbReference type="EMBL" id="JAYKXP010000024">
    <property type="protein sequence ID" value="KAK7045613.1"/>
    <property type="molecule type" value="Genomic_DNA"/>
</dbReference>
<feature type="region of interest" description="Disordered" evidence="1">
    <location>
        <begin position="122"/>
        <end position="212"/>
    </location>
</feature>
<protein>
    <submittedName>
        <fullName evidence="2">Uncharacterized protein</fullName>
    </submittedName>
</protein>
<proteinExistence type="predicted"/>
<feature type="compositionally biased region" description="Polar residues" evidence="1">
    <location>
        <begin position="196"/>
        <end position="211"/>
    </location>
</feature>
<dbReference type="Proteomes" id="UP001383192">
    <property type="component" value="Unassembled WGS sequence"/>
</dbReference>
<keyword evidence="3" id="KW-1185">Reference proteome</keyword>
<evidence type="ECO:0000313" key="3">
    <source>
        <dbReference type="Proteomes" id="UP001383192"/>
    </source>
</evidence>
<name>A0AAW0D283_9AGAR</name>